<comment type="caution">
    <text evidence="3">The sequence shown here is derived from an EMBL/GenBank/DDBJ whole genome shotgun (WGS) entry which is preliminary data.</text>
</comment>
<gene>
    <name evidence="3" type="ORF">CR513_28445</name>
</gene>
<evidence type="ECO:0000259" key="2">
    <source>
        <dbReference type="Pfam" id="PF03732"/>
    </source>
</evidence>
<dbReference type="InterPro" id="IPR005162">
    <property type="entry name" value="Retrotrans_gag_dom"/>
</dbReference>
<dbReference type="AlphaFoldDB" id="A0A371GGZ9"/>
<evidence type="ECO:0000313" key="3">
    <source>
        <dbReference type="EMBL" id="RDX89780.1"/>
    </source>
</evidence>
<organism evidence="3 4">
    <name type="scientific">Mucuna pruriens</name>
    <name type="common">Velvet bean</name>
    <name type="synonym">Dolichos pruriens</name>
    <dbReference type="NCBI Taxonomy" id="157652"/>
    <lineage>
        <taxon>Eukaryota</taxon>
        <taxon>Viridiplantae</taxon>
        <taxon>Streptophyta</taxon>
        <taxon>Embryophyta</taxon>
        <taxon>Tracheophyta</taxon>
        <taxon>Spermatophyta</taxon>
        <taxon>Magnoliopsida</taxon>
        <taxon>eudicotyledons</taxon>
        <taxon>Gunneridae</taxon>
        <taxon>Pentapetalae</taxon>
        <taxon>rosids</taxon>
        <taxon>fabids</taxon>
        <taxon>Fabales</taxon>
        <taxon>Fabaceae</taxon>
        <taxon>Papilionoideae</taxon>
        <taxon>50 kb inversion clade</taxon>
        <taxon>NPAAA clade</taxon>
        <taxon>indigoferoid/millettioid clade</taxon>
        <taxon>Phaseoleae</taxon>
        <taxon>Mucuna</taxon>
    </lineage>
</organism>
<sequence length="498" mass="55704">MALTLSSWSRPPAYYAKTDKSYIIYLTRDKIGQTKGPLSPPRESWFRRVVQAKPAPSRTRQDRVRSIFTETKSRLAPARSNFDPLYDLDPEIEITLHRLRKVRNTVVNNSSSFDSVSNSNNSISTTNDSDPFEYSSAKISSFDLNKSQGLEQMENSDRTLKELATPNTYELKSCLIDLLPKFHGLAGKDPHKHLKELHVVYSTVRSKGISEDYIKMKAWSCYGLAVFAAGSLQHLGRYETHVPGEVLSSIKDYDHLERNLETLHEYWERFNKLCATCPHHQISELLLIQYFYEGLTMMERSMIDAASGGALMDKTPTTTRHLISKMTSNTQQFRIRGASPSRMVNEIDAVDNLRLENQLTELTSLVRKLAVGQHQPSIAVRVCGICTSVEHPTDMCPTLQETESGHLQSVGAIGGYQYADISARAESRAICGSAIWICPECTLMSNRLSTAESVIPRTTFPTIAAIESANSMQLAIFGGPDEAVSHKKSGVPAKYELQ</sequence>
<evidence type="ECO:0000313" key="4">
    <source>
        <dbReference type="Proteomes" id="UP000257109"/>
    </source>
</evidence>
<proteinExistence type="predicted"/>
<dbReference type="PANTHER" id="PTHR33223:SF3">
    <property type="match status" value="1"/>
</dbReference>
<feature type="non-terminal residue" evidence="3">
    <location>
        <position position="1"/>
    </location>
</feature>
<name>A0A371GGZ9_MUCPR</name>
<dbReference type="PANTHER" id="PTHR33223">
    <property type="entry name" value="CCHC-TYPE DOMAIN-CONTAINING PROTEIN"/>
    <property type="match status" value="1"/>
</dbReference>
<dbReference type="Pfam" id="PF03732">
    <property type="entry name" value="Retrotrans_gag"/>
    <property type="match status" value="1"/>
</dbReference>
<feature type="region of interest" description="Disordered" evidence="1">
    <location>
        <begin position="110"/>
        <end position="130"/>
    </location>
</feature>
<feature type="compositionally biased region" description="Low complexity" evidence="1">
    <location>
        <begin position="110"/>
        <end position="129"/>
    </location>
</feature>
<evidence type="ECO:0000256" key="1">
    <source>
        <dbReference type="SAM" id="MobiDB-lite"/>
    </source>
</evidence>
<dbReference type="EMBL" id="QJKJ01005574">
    <property type="protein sequence ID" value="RDX89780.1"/>
    <property type="molecule type" value="Genomic_DNA"/>
</dbReference>
<keyword evidence="4" id="KW-1185">Reference proteome</keyword>
<feature type="domain" description="Retrotransposon gag" evidence="2">
    <location>
        <begin position="248"/>
        <end position="296"/>
    </location>
</feature>
<reference evidence="3" key="1">
    <citation type="submission" date="2018-05" db="EMBL/GenBank/DDBJ databases">
        <title>Draft genome of Mucuna pruriens seed.</title>
        <authorList>
            <person name="Nnadi N.E."/>
            <person name="Vos R."/>
            <person name="Hasami M.H."/>
            <person name="Devisetty U.K."/>
            <person name="Aguiy J.C."/>
        </authorList>
    </citation>
    <scope>NUCLEOTIDE SEQUENCE [LARGE SCALE GENOMIC DNA]</scope>
    <source>
        <strain evidence="3">JCA_2017</strain>
    </source>
</reference>
<protein>
    <recommendedName>
        <fullName evidence="2">Retrotransposon gag domain-containing protein</fullName>
    </recommendedName>
</protein>
<dbReference type="Proteomes" id="UP000257109">
    <property type="component" value="Unassembled WGS sequence"/>
</dbReference>
<accession>A0A371GGZ9</accession>